<dbReference type="Proteomes" id="UP000274920">
    <property type="component" value="Unassembled WGS sequence"/>
</dbReference>
<evidence type="ECO:0000313" key="3">
    <source>
        <dbReference type="Proteomes" id="UP000274920"/>
    </source>
</evidence>
<evidence type="ECO:0000259" key="1">
    <source>
        <dbReference type="Pfam" id="PF00266"/>
    </source>
</evidence>
<dbReference type="Gene3D" id="3.90.1150.10">
    <property type="entry name" value="Aspartate Aminotransferase, domain 1"/>
    <property type="match status" value="1"/>
</dbReference>
<dbReference type="PANTHER" id="PTHR43586:SF4">
    <property type="entry name" value="ISOPENICILLIN N EPIMERASE"/>
    <property type="match status" value="1"/>
</dbReference>
<accession>A0A426DNW8</accession>
<dbReference type="Gene3D" id="3.40.640.10">
    <property type="entry name" value="Type I PLP-dependent aspartate aminotransferase-like (Major domain)"/>
    <property type="match status" value="1"/>
</dbReference>
<gene>
    <name evidence="2" type="ORF">EBB54_26135</name>
</gene>
<dbReference type="InterPro" id="IPR015424">
    <property type="entry name" value="PyrdxlP-dep_Trfase"/>
</dbReference>
<comment type="caution">
    <text evidence="2">The sequence shown here is derived from an EMBL/GenBank/DDBJ whole genome shotgun (WGS) entry which is preliminary data.</text>
</comment>
<evidence type="ECO:0000313" key="2">
    <source>
        <dbReference type="EMBL" id="RRK34424.1"/>
    </source>
</evidence>
<dbReference type="GO" id="GO:0008483">
    <property type="term" value="F:transaminase activity"/>
    <property type="evidence" value="ECO:0007669"/>
    <property type="project" value="UniProtKB-KW"/>
</dbReference>
<name>A0A426DNW8_9FIRM</name>
<feature type="domain" description="Aminotransferase class V" evidence="1">
    <location>
        <begin position="5"/>
        <end position="373"/>
    </location>
</feature>
<dbReference type="InterPro" id="IPR015421">
    <property type="entry name" value="PyrdxlP-dep_Trfase_major"/>
</dbReference>
<dbReference type="EMBL" id="RHJS01000002">
    <property type="protein sequence ID" value="RRK34424.1"/>
    <property type="molecule type" value="Genomic_DNA"/>
</dbReference>
<proteinExistence type="predicted"/>
<dbReference type="InterPro" id="IPR000192">
    <property type="entry name" value="Aminotrans_V_dom"/>
</dbReference>
<dbReference type="AlphaFoldDB" id="A0A426DNW8"/>
<organism evidence="2 3">
    <name type="scientific">Schaedlerella arabinosiphila</name>
    <dbReference type="NCBI Taxonomy" id="2044587"/>
    <lineage>
        <taxon>Bacteria</taxon>
        <taxon>Bacillati</taxon>
        <taxon>Bacillota</taxon>
        <taxon>Clostridia</taxon>
        <taxon>Lachnospirales</taxon>
        <taxon>Lachnospiraceae</taxon>
        <taxon>Schaedlerella</taxon>
    </lineage>
</organism>
<sequence>MDAMVYLDNAATTFPKPSVVYDAMDKMNREGAVNAGRGSYKLAQDASRLIAETKDLLRRLIYVDISAAVIFAPSITIAMNQIVNGLRLRNKAVVYLSPYEHNAVARSIYELAKKKGIIVKEIPINSDLEIDLEKMKYEFAKDRPEAVFCTHVSNVTGYILPVKEIFEESKKYNCVNILDSAQSMGLVEIRASLMKVDIIAFTGHKTLYGPLGIGGFINISGVPLDVFISGGTGSDSLNLEMPDGKESRYESSSCNIVAVAGLNAALKDIDPVFCMKREKELSDYLIDKLSSVKEIKMYLPENLKRHVGIVSFVVKGFNSEDIGTILDEDFDIAVRTGYHCAPFIHKYLKDTGTLGTVRVGLGQFSTMDDIDKLVAGMKEIIDA</sequence>
<protein>
    <submittedName>
        <fullName evidence="2">Aminotransferase class V-fold PLP-dependent enzyme</fullName>
    </submittedName>
</protein>
<keyword evidence="2" id="KW-0808">Transferase</keyword>
<dbReference type="InterPro" id="IPR015422">
    <property type="entry name" value="PyrdxlP-dep_Trfase_small"/>
</dbReference>
<keyword evidence="3" id="KW-1185">Reference proteome</keyword>
<reference evidence="2" key="1">
    <citation type="submission" date="2018-10" db="EMBL/GenBank/DDBJ databases">
        <title>Schaedlerella arabinophila gen. nov. sp. nov., isolated from the mouse intestinal tract and comparative analysis with the genome of the closely related altered Schaedler flora strain ASF502.</title>
        <authorList>
            <person name="Miyake S."/>
            <person name="Soh M."/>
            <person name="Seedorf H."/>
        </authorList>
    </citation>
    <scope>NUCLEOTIDE SEQUENCE [LARGE SCALE GENOMIC DNA]</scope>
    <source>
        <strain evidence="2">DSM 106076</strain>
    </source>
</reference>
<dbReference type="SUPFAM" id="SSF53383">
    <property type="entry name" value="PLP-dependent transferases"/>
    <property type="match status" value="1"/>
</dbReference>
<dbReference type="Pfam" id="PF00266">
    <property type="entry name" value="Aminotran_5"/>
    <property type="match status" value="1"/>
</dbReference>
<keyword evidence="2" id="KW-0032">Aminotransferase</keyword>
<dbReference type="PANTHER" id="PTHR43586">
    <property type="entry name" value="CYSTEINE DESULFURASE"/>
    <property type="match status" value="1"/>
</dbReference>